<comment type="caution">
    <text evidence="9">The sequence shown here is derived from an EMBL/GenBank/DDBJ whole genome shotgun (WGS) entry which is preliminary data.</text>
</comment>
<dbReference type="Gene3D" id="3.30.200.20">
    <property type="entry name" value="Phosphorylase Kinase, domain 1"/>
    <property type="match status" value="1"/>
</dbReference>
<dbReference type="InterPro" id="IPR045874">
    <property type="entry name" value="LRK10/LRL21-25-like"/>
</dbReference>
<keyword evidence="2" id="KW-0418">Kinase</keyword>
<dbReference type="PANTHER" id="PTHR27009">
    <property type="entry name" value="RUST RESISTANCE KINASE LR10-RELATED"/>
    <property type="match status" value="1"/>
</dbReference>
<keyword evidence="6" id="KW-0472">Membrane</keyword>
<evidence type="ECO:0000256" key="1">
    <source>
        <dbReference type="ARBA" id="ARBA00004479"/>
    </source>
</evidence>
<evidence type="ECO:0000256" key="8">
    <source>
        <dbReference type="PROSITE-ProRule" id="PRU10141"/>
    </source>
</evidence>
<dbReference type="SUPFAM" id="SSF56112">
    <property type="entry name" value="Protein kinase-like (PK-like)"/>
    <property type="match status" value="1"/>
</dbReference>
<evidence type="ECO:0000313" key="9">
    <source>
        <dbReference type="EMBL" id="MBA0606255.1"/>
    </source>
</evidence>
<evidence type="ECO:0000256" key="7">
    <source>
        <dbReference type="ARBA" id="ARBA00023180"/>
    </source>
</evidence>
<keyword evidence="2" id="KW-0808">Transferase</keyword>
<dbReference type="InterPro" id="IPR017441">
    <property type="entry name" value="Protein_kinase_ATP_BS"/>
</dbReference>
<evidence type="ECO:0000256" key="6">
    <source>
        <dbReference type="ARBA" id="ARBA00023136"/>
    </source>
</evidence>
<feature type="binding site" evidence="8">
    <location>
        <position position="31"/>
    </location>
    <ligand>
        <name>ATP</name>
        <dbReference type="ChEBI" id="CHEBI:30616"/>
    </ligand>
</feature>
<keyword evidence="4" id="KW-0732">Signal</keyword>
<proteinExistence type="predicted"/>
<keyword evidence="8" id="KW-0067">ATP-binding</keyword>
<evidence type="ECO:0008006" key="11">
    <source>
        <dbReference type="Google" id="ProtNLM"/>
    </source>
</evidence>
<evidence type="ECO:0000256" key="3">
    <source>
        <dbReference type="ARBA" id="ARBA00022692"/>
    </source>
</evidence>
<keyword evidence="7" id="KW-0325">Glycoprotein</keyword>
<organism evidence="9 10">
    <name type="scientific">Gossypium davidsonii</name>
    <name type="common">Davidson's cotton</name>
    <name type="synonym">Gossypium klotzschianum subsp. davidsonii</name>
    <dbReference type="NCBI Taxonomy" id="34287"/>
    <lineage>
        <taxon>Eukaryota</taxon>
        <taxon>Viridiplantae</taxon>
        <taxon>Streptophyta</taxon>
        <taxon>Embryophyta</taxon>
        <taxon>Tracheophyta</taxon>
        <taxon>Spermatophyta</taxon>
        <taxon>Magnoliopsida</taxon>
        <taxon>eudicotyledons</taxon>
        <taxon>Gunneridae</taxon>
        <taxon>Pentapetalae</taxon>
        <taxon>rosids</taxon>
        <taxon>malvids</taxon>
        <taxon>Malvales</taxon>
        <taxon>Malvaceae</taxon>
        <taxon>Malvoideae</taxon>
        <taxon>Gossypium</taxon>
    </lineage>
</organism>
<comment type="subcellular location">
    <subcellularLocation>
        <location evidence="1">Membrane</location>
        <topology evidence="1">Single-pass type I membrane protein</topology>
    </subcellularLocation>
</comment>
<reference evidence="9 10" key="1">
    <citation type="journal article" date="2019" name="Genome Biol. Evol.">
        <title>Insights into the evolution of the New World diploid cottons (Gossypium, subgenus Houzingenia) based on genome sequencing.</title>
        <authorList>
            <person name="Grover C.E."/>
            <person name="Arick M.A. 2nd"/>
            <person name="Thrash A."/>
            <person name="Conover J.L."/>
            <person name="Sanders W.S."/>
            <person name="Peterson D.G."/>
            <person name="Frelichowski J.E."/>
            <person name="Scheffler J.A."/>
            <person name="Scheffler B.E."/>
            <person name="Wendel J.F."/>
        </authorList>
    </citation>
    <scope>NUCLEOTIDE SEQUENCE [LARGE SCALE GENOMIC DNA]</scope>
    <source>
        <strain evidence="9">27</strain>
        <tissue evidence="9">Leaf</tissue>
    </source>
</reference>
<keyword evidence="2" id="KW-0723">Serine/threonine-protein kinase</keyword>
<evidence type="ECO:0000256" key="2">
    <source>
        <dbReference type="ARBA" id="ARBA00022527"/>
    </source>
</evidence>
<dbReference type="EMBL" id="JABFAC010000002">
    <property type="protein sequence ID" value="MBA0606255.1"/>
    <property type="molecule type" value="Genomic_DNA"/>
</dbReference>
<dbReference type="GO" id="GO:0016020">
    <property type="term" value="C:membrane"/>
    <property type="evidence" value="ECO:0007669"/>
    <property type="project" value="UniProtKB-SubCell"/>
</dbReference>
<dbReference type="PROSITE" id="PS00107">
    <property type="entry name" value="PROTEIN_KINASE_ATP"/>
    <property type="match status" value="1"/>
</dbReference>
<keyword evidence="10" id="KW-1185">Reference proteome</keyword>
<dbReference type="AlphaFoldDB" id="A0A7J8QXM8"/>
<dbReference type="InterPro" id="IPR011009">
    <property type="entry name" value="Kinase-like_dom_sf"/>
</dbReference>
<evidence type="ECO:0000256" key="4">
    <source>
        <dbReference type="ARBA" id="ARBA00022729"/>
    </source>
</evidence>
<gene>
    <name evidence="9" type="ORF">Godav_018753</name>
</gene>
<evidence type="ECO:0000256" key="5">
    <source>
        <dbReference type="ARBA" id="ARBA00022989"/>
    </source>
</evidence>
<keyword evidence="3" id="KW-0812">Transmembrane</keyword>
<accession>A0A7J8QXM8</accession>
<sequence length="57" mass="6246">MTKNFKNKLGQGGYGSVFKGKLHSKHHVAVKSLGKSKGNGKISQMKLLLLGKFIMLM</sequence>
<dbReference type="Proteomes" id="UP000593561">
    <property type="component" value="Unassembled WGS sequence"/>
</dbReference>
<evidence type="ECO:0000313" key="10">
    <source>
        <dbReference type="Proteomes" id="UP000593561"/>
    </source>
</evidence>
<dbReference type="GO" id="GO:0005524">
    <property type="term" value="F:ATP binding"/>
    <property type="evidence" value="ECO:0007669"/>
    <property type="project" value="UniProtKB-UniRule"/>
</dbReference>
<keyword evidence="5" id="KW-1133">Transmembrane helix</keyword>
<protein>
    <recommendedName>
        <fullName evidence="11">Protein kinase domain-containing protein</fullName>
    </recommendedName>
</protein>
<keyword evidence="8" id="KW-0547">Nucleotide-binding</keyword>
<name>A0A7J8QXM8_GOSDV</name>
<dbReference type="GO" id="GO:0004674">
    <property type="term" value="F:protein serine/threonine kinase activity"/>
    <property type="evidence" value="ECO:0007669"/>
    <property type="project" value="UniProtKB-KW"/>
</dbReference>